<dbReference type="RefSeq" id="WP_300960714.1">
    <property type="nucleotide sequence ID" value="NZ_JAUHJR010000003.1"/>
</dbReference>
<feature type="signal peptide" evidence="1">
    <location>
        <begin position="1"/>
        <end position="29"/>
    </location>
</feature>
<evidence type="ECO:0000313" key="3">
    <source>
        <dbReference type="Proteomes" id="UP001168537"/>
    </source>
</evidence>
<protein>
    <submittedName>
        <fullName evidence="2">Uncharacterized protein</fullName>
    </submittedName>
</protein>
<gene>
    <name evidence="2" type="ORF">QWY29_10600</name>
</gene>
<dbReference type="Proteomes" id="UP001168537">
    <property type="component" value="Unassembled WGS sequence"/>
</dbReference>
<reference evidence="2" key="1">
    <citation type="submission" date="2023-06" db="EMBL/GenBank/DDBJ databases">
        <title>Draft genome sequence of Nocardioides sp. SOB72.</title>
        <authorList>
            <person name="Zhang G."/>
        </authorList>
    </citation>
    <scope>NUCLEOTIDE SEQUENCE</scope>
    <source>
        <strain evidence="2">SOB72</strain>
    </source>
</reference>
<sequence length="156" mass="16156">MTSTDTWRRAVSLVLAVLCFLAVPQVAQAVFSGQVRTPGTSVKVQEMAPVTAFAGSLACDRQLLAGRTVVRASINGLSDAGQLPGTTYSVTISGDGPTASSALAGRTGSVQVDAPYALFSRLGFQVTVTAHYGRAWSKSLTRDVSCPSANEGSTPF</sequence>
<proteinExistence type="predicted"/>
<evidence type="ECO:0000256" key="1">
    <source>
        <dbReference type="SAM" id="SignalP"/>
    </source>
</evidence>
<organism evidence="2 3">
    <name type="scientific">Nocardioides abyssi</name>
    <dbReference type="NCBI Taxonomy" id="3058370"/>
    <lineage>
        <taxon>Bacteria</taxon>
        <taxon>Bacillati</taxon>
        <taxon>Actinomycetota</taxon>
        <taxon>Actinomycetes</taxon>
        <taxon>Propionibacteriales</taxon>
        <taxon>Nocardioidaceae</taxon>
        <taxon>Nocardioides</taxon>
    </lineage>
</organism>
<keyword evidence="1" id="KW-0732">Signal</keyword>
<comment type="caution">
    <text evidence="2">The sequence shown here is derived from an EMBL/GenBank/DDBJ whole genome shotgun (WGS) entry which is preliminary data.</text>
</comment>
<keyword evidence="3" id="KW-1185">Reference proteome</keyword>
<accession>A0ABT8EUZ5</accession>
<feature type="chain" id="PRO_5045723230" evidence="1">
    <location>
        <begin position="30"/>
        <end position="156"/>
    </location>
</feature>
<evidence type="ECO:0000313" key="2">
    <source>
        <dbReference type="EMBL" id="MDN4161801.1"/>
    </source>
</evidence>
<dbReference type="EMBL" id="JAUHJR010000003">
    <property type="protein sequence ID" value="MDN4161801.1"/>
    <property type="molecule type" value="Genomic_DNA"/>
</dbReference>
<name>A0ABT8EUZ5_9ACTN</name>